<accession>A0ABQ4KIA0</accession>
<keyword evidence="4" id="KW-1185">Reference proteome</keyword>
<dbReference type="Gene3D" id="6.10.340.10">
    <property type="match status" value="1"/>
</dbReference>
<evidence type="ECO:0000313" key="4">
    <source>
        <dbReference type="Proteomes" id="UP000679950"/>
    </source>
</evidence>
<dbReference type="Proteomes" id="UP000679950">
    <property type="component" value="Unassembled WGS sequence"/>
</dbReference>
<feature type="transmembrane region" description="Helical" evidence="1">
    <location>
        <begin position="135"/>
        <end position="153"/>
    </location>
</feature>
<dbReference type="EMBL" id="BORB01000007">
    <property type="protein sequence ID" value="GIN56859.1"/>
    <property type="molecule type" value="Genomic_DNA"/>
</dbReference>
<dbReference type="SUPFAM" id="SSF55874">
    <property type="entry name" value="ATPase domain of HSP90 chaperone/DNA topoisomerase II/histidine kinase"/>
    <property type="match status" value="1"/>
</dbReference>
<feature type="domain" description="Signal transduction histidine kinase internal region" evidence="2">
    <location>
        <begin position="219"/>
        <end position="298"/>
    </location>
</feature>
<dbReference type="Gene3D" id="3.30.565.10">
    <property type="entry name" value="Histidine kinase-like ATPase, C-terminal domain"/>
    <property type="match status" value="1"/>
</dbReference>
<reference evidence="3 4" key="1">
    <citation type="submission" date="2021-03" db="EMBL/GenBank/DDBJ databases">
        <title>Antimicrobial resistance genes in bacteria isolated from Japanese honey, and their potential for conferring macrolide and lincosamide resistance in the American foulbrood pathogen Paenibacillus larvae.</title>
        <authorList>
            <person name="Okamoto M."/>
            <person name="Kumagai M."/>
            <person name="Kanamori H."/>
            <person name="Takamatsu D."/>
        </authorList>
    </citation>
    <scope>NUCLEOTIDE SEQUENCE [LARGE SCALE GENOMIC DNA]</scope>
    <source>
        <strain evidence="3 4">J8TS2</strain>
    </source>
</reference>
<dbReference type="InterPro" id="IPR050640">
    <property type="entry name" value="Bact_2-comp_sensor_kinase"/>
</dbReference>
<comment type="caution">
    <text evidence="3">The sequence shown here is derived from an EMBL/GenBank/DDBJ whole genome shotgun (WGS) entry which is preliminary data.</text>
</comment>
<protein>
    <recommendedName>
        <fullName evidence="2">Signal transduction histidine kinase internal region domain-containing protein</fullName>
    </recommendedName>
</protein>
<dbReference type="InterPro" id="IPR036890">
    <property type="entry name" value="HATPase_C_sf"/>
</dbReference>
<sequence>MAGKQGLTIYNGRLYLLAMDKGEDIISSIELSKSQLLNDVSHIIEGRKDAGVILVDPSSQYILTNDKQNQALLNEILKHSEVDEEFDKAHSFIVEKDNKQYQVTESEIQYLNMTLYTYVNKSELTEKMSNLNKGFLLLTLILLIISILFSWSINRMIHQPLNKLVSLFRSYQNHSDLPTLNIRQEGEFSYLYSSFRDMAGRLDQSIKDNYEHKLALQKSELKQLQSQINPHFLYNSFYNIYRLSKMKDLEQVSILSQKLASYYQFITKNSEDDVEFEKEYKHALDYCNIQRIRFSNRIHFEASELINQMKCVLVPRLILQPLIENAFEHAFENSQQGILHIKTVYEETTLLVVIEDNGHSLSDEQLLYLEQRLRHPELVGETTGLYNVNTRLKLKYGEESGLFASRSHLGGLKIEMKICDKGRGTKHV</sequence>
<name>A0ABQ4KIA0_9BACI</name>
<evidence type="ECO:0000256" key="1">
    <source>
        <dbReference type="SAM" id="Phobius"/>
    </source>
</evidence>
<keyword evidence="1" id="KW-0472">Membrane</keyword>
<proteinExistence type="predicted"/>
<keyword evidence="1" id="KW-1133">Transmembrane helix</keyword>
<dbReference type="PANTHER" id="PTHR34220">
    <property type="entry name" value="SENSOR HISTIDINE KINASE YPDA"/>
    <property type="match status" value="1"/>
</dbReference>
<gene>
    <name evidence="3" type="ORF">J8TS2_11780</name>
</gene>
<dbReference type="InterPro" id="IPR010559">
    <property type="entry name" value="Sig_transdc_His_kin_internal"/>
</dbReference>
<evidence type="ECO:0000313" key="3">
    <source>
        <dbReference type="EMBL" id="GIN56859.1"/>
    </source>
</evidence>
<organism evidence="3 4">
    <name type="scientific">Lederbergia ruris</name>
    <dbReference type="NCBI Taxonomy" id="217495"/>
    <lineage>
        <taxon>Bacteria</taxon>
        <taxon>Bacillati</taxon>
        <taxon>Bacillota</taxon>
        <taxon>Bacilli</taxon>
        <taxon>Bacillales</taxon>
        <taxon>Bacillaceae</taxon>
        <taxon>Lederbergia</taxon>
    </lineage>
</organism>
<keyword evidence="1" id="KW-0812">Transmembrane</keyword>
<dbReference type="RefSeq" id="WP_212965787.1">
    <property type="nucleotide sequence ID" value="NZ_BORB01000007.1"/>
</dbReference>
<dbReference type="Pfam" id="PF06580">
    <property type="entry name" value="His_kinase"/>
    <property type="match status" value="1"/>
</dbReference>
<evidence type="ECO:0000259" key="2">
    <source>
        <dbReference type="Pfam" id="PF06580"/>
    </source>
</evidence>
<dbReference type="PANTHER" id="PTHR34220:SF7">
    <property type="entry name" value="SENSOR HISTIDINE KINASE YPDA"/>
    <property type="match status" value="1"/>
</dbReference>